<dbReference type="EMBL" id="BMFK01000001">
    <property type="protein sequence ID" value="GGE72266.1"/>
    <property type="molecule type" value="Genomic_DNA"/>
</dbReference>
<reference evidence="2" key="2">
    <citation type="submission" date="2020-09" db="EMBL/GenBank/DDBJ databases">
        <authorList>
            <person name="Sun Q."/>
            <person name="Zhou Y."/>
        </authorList>
    </citation>
    <scope>NUCLEOTIDE SEQUENCE</scope>
    <source>
        <strain evidence="2">CGMCC 1.12698</strain>
    </source>
</reference>
<dbReference type="RefSeq" id="WP_188388463.1">
    <property type="nucleotide sequence ID" value="NZ_BMFK01000001.1"/>
</dbReference>
<dbReference type="SUPFAM" id="SSF56529">
    <property type="entry name" value="FAH"/>
    <property type="match status" value="1"/>
</dbReference>
<dbReference type="Proteomes" id="UP000605259">
    <property type="component" value="Unassembled WGS sequence"/>
</dbReference>
<sequence length="301" mass="33888">MKFVTFIRADGMERAGWLEGNTVVDMELASEGALPADLLTYIEKQEYYEQIRHGLRVPSEARFLIEEVTLVAPLPRPPSIRDFYAFEEHVKNARARRGLNVVREWYEVPVFYFSNHRAVVGPEAYVNKPANTEKLDYELEIACVIGKKGRNISKEKAEDYIFGYCIMNDWSARDIQRQEVAVGLGPAKAKDFATSFGPYLVTKNELEPYRLGDVFDLQMTAKVNGIVLTEGNMQTIHYSFAKMIARASQDVTLYPGDVIGSGTVGNGCLLELGEEVHRWLLPGDVVELEITGLGVLKNMIK</sequence>
<comment type="caution">
    <text evidence="2">The sequence shown here is derived from an EMBL/GenBank/DDBJ whole genome shotgun (WGS) entry which is preliminary data.</text>
</comment>
<gene>
    <name evidence="2" type="ORF">GCM10007140_22750</name>
</gene>
<dbReference type="PANTHER" id="PTHR43211">
    <property type="entry name" value="FUMARYLACETOACETATE HYDROLASE"/>
    <property type="match status" value="1"/>
</dbReference>
<evidence type="ECO:0000313" key="3">
    <source>
        <dbReference type="Proteomes" id="UP000605259"/>
    </source>
</evidence>
<feature type="domain" description="Fumarylacetoacetase-like C-terminal" evidence="1">
    <location>
        <begin position="80"/>
        <end position="300"/>
    </location>
</feature>
<organism evidence="2 3">
    <name type="scientific">Priestia taiwanensis</name>
    <dbReference type="NCBI Taxonomy" id="1347902"/>
    <lineage>
        <taxon>Bacteria</taxon>
        <taxon>Bacillati</taxon>
        <taxon>Bacillota</taxon>
        <taxon>Bacilli</taxon>
        <taxon>Bacillales</taxon>
        <taxon>Bacillaceae</taxon>
        <taxon>Priestia</taxon>
    </lineage>
</organism>
<proteinExistence type="predicted"/>
<dbReference type="InterPro" id="IPR011234">
    <property type="entry name" value="Fumarylacetoacetase-like_C"/>
</dbReference>
<dbReference type="PANTHER" id="PTHR43211:SF1">
    <property type="entry name" value="BLL6422 PROTEIN"/>
    <property type="match status" value="1"/>
</dbReference>
<evidence type="ECO:0000259" key="1">
    <source>
        <dbReference type="Pfam" id="PF01557"/>
    </source>
</evidence>
<dbReference type="GO" id="GO:0003824">
    <property type="term" value="F:catalytic activity"/>
    <property type="evidence" value="ECO:0007669"/>
    <property type="project" value="InterPro"/>
</dbReference>
<protein>
    <submittedName>
        <fullName evidence="2">Fumarylacetoacetase</fullName>
    </submittedName>
</protein>
<reference evidence="2" key="1">
    <citation type="journal article" date="2014" name="Int. J. Syst. Evol. Microbiol.">
        <title>Complete genome sequence of Corynebacterium casei LMG S-19264T (=DSM 44701T), isolated from a smear-ripened cheese.</title>
        <authorList>
            <consortium name="US DOE Joint Genome Institute (JGI-PGF)"/>
            <person name="Walter F."/>
            <person name="Albersmeier A."/>
            <person name="Kalinowski J."/>
            <person name="Ruckert C."/>
        </authorList>
    </citation>
    <scope>NUCLEOTIDE SEQUENCE</scope>
    <source>
        <strain evidence="2">CGMCC 1.12698</strain>
    </source>
</reference>
<keyword evidence="3" id="KW-1185">Reference proteome</keyword>
<dbReference type="InterPro" id="IPR036663">
    <property type="entry name" value="Fumarylacetoacetase_C_sf"/>
</dbReference>
<name>A0A917ASY0_9BACI</name>
<dbReference type="Pfam" id="PF01557">
    <property type="entry name" value="FAA_hydrolase"/>
    <property type="match status" value="1"/>
</dbReference>
<evidence type="ECO:0000313" key="2">
    <source>
        <dbReference type="EMBL" id="GGE72266.1"/>
    </source>
</evidence>
<dbReference type="Gene3D" id="3.90.850.10">
    <property type="entry name" value="Fumarylacetoacetase-like, C-terminal domain"/>
    <property type="match status" value="1"/>
</dbReference>
<dbReference type="AlphaFoldDB" id="A0A917ASY0"/>
<accession>A0A917ASY0</accession>